<dbReference type="Pfam" id="PF04237">
    <property type="entry name" value="YjbR"/>
    <property type="match status" value="1"/>
</dbReference>
<accession>A0AB73T5R3</accession>
<dbReference type="PANTHER" id="PTHR35145:SF1">
    <property type="entry name" value="CYTOPLASMIC PROTEIN"/>
    <property type="match status" value="1"/>
</dbReference>
<protein>
    <submittedName>
        <fullName evidence="1">DNA-binding protein (MmcQ/YjbR family)</fullName>
    </submittedName>
</protein>
<organism evidence="1 2">
    <name type="scientific">Murimonas intestini</name>
    <dbReference type="NCBI Taxonomy" id="1337051"/>
    <lineage>
        <taxon>Bacteria</taxon>
        <taxon>Bacillati</taxon>
        <taxon>Bacillota</taxon>
        <taxon>Clostridia</taxon>
        <taxon>Lachnospirales</taxon>
        <taxon>Lachnospiraceae</taxon>
        <taxon>Murimonas</taxon>
    </lineage>
</organism>
<name>A0AB73T5R3_9FIRM</name>
<reference evidence="1 2" key="1">
    <citation type="submission" date="2018-05" db="EMBL/GenBank/DDBJ databases">
        <authorList>
            <person name="Goeker M."/>
            <person name="Huntemann M."/>
            <person name="Clum A."/>
            <person name="Pillay M."/>
            <person name="Palaniappan K."/>
            <person name="Varghese N."/>
            <person name="Mikhailova N."/>
            <person name="Stamatis D."/>
            <person name="Reddy T."/>
            <person name="Daum C."/>
            <person name="Shapiro N."/>
            <person name="Ivanova N."/>
            <person name="Kyrpides N."/>
            <person name="Woyke T."/>
        </authorList>
    </citation>
    <scope>NUCLEOTIDE SEQUENCE [LARGE SCALE GENOMIC DNA]</scope>
    <source>
        <strain evidence="1 2">DSM 26524</strain>
    </source>
</reference>
<sequence>MKSREEVIKFCMSLKDVYEDYPFHDDNWTVMRCRGSKKSFAYIYERNGNIWVNVKCRPEWIVFWREAYESVVPGYHMNKEHWNSVILDGKVPDKEVKRMIAESYDIVSGHS</sequence>
<evidence type="ECO:0000313" key="2">
    <source>
        <dbReference type="Proteomes" id="UP000245412"/>
    </source>
</evidence>
<evidence type="ECO:0000313" key="1">
    <source>
        <dbReference type="EMBL" id="PWJ76558.1"/>
    </source>
</evidence>
<dbReference type="AlphaFoldDB" id="A0AB73T5R3"/>
<proteinExistence type="predicted"/>
<dbReference type="Proteomes" id="UP000245412">
    <property type="component" value="Unassembled WGS sequence"/>
</dbReference>
<dbReference type="RefSeq" id="WP_109626019.1">
    <property type="nucleotide sequence ID" value="NZ_CABJAT010000009.1"/>
</dbReference>
<dbReference type="SUPFAM" id="SSF142906">
    <property type="entry name" value="YjbR-like"/>
    <property type="match status" value="1"/>
</dbReference>
<dbReference type="InterPro" id="IPR007351">
    <property type="entry name" value="YjbR"/>
</dbReference>
<dbReference type="InterPro" id="IPR058532">
    <property type="entry name" value="YjbR/MT2646/Rv2570-like"/>
</dbReference>
<dbReference type="InterPro" id="IPR038056">
    <property type="entry name" value="YjbR-like_sf"/>
</dbReference>
<dbReference type="Gene3D" id="3.90.1150.30">
    <property type="match status" value="1"/>
</dbReference>
<gene>
    <name evidence="1" type="ORF">C7383_1043</name>
</gene>
<dbReference type="PANTHER" id="PTHR35145">
    <property type="entry name" value="CYTOPLASMIC PROTEIN-RELATED"/>
    <property type="match status" value="1"/>
</dbReference>
<dbReference type="GO" id="GO:0003677">
    <property type="term" value="F:DNA binding"/>
    <property type="evidence" value="ECO:0007669"/>
    <property type="project" value="UniProtKB-KW"/>
</dbReference>
<dbReference type="EMBL" id="QGGY01000004">
    <property type="protein sequence ID" value="PWJ76558.1"/>
    <property type="molecule type" value="Genomic_DNA"/>
</dbReference>
<keyword evidence="1" id="KW-0238">DNA-binding</keyword>
<keyword evidence="2" id="KW-1185">Reference proteome</keyword>
<comment type="caution">
    <text evidence="1">The sequence shown here is derived from an EMBL/GenBank/DDBJ whole genome shotgun (WGS) entry which is preliminary data.</text>
</comment>